<dbReference type="Proteomes" id="UP001152523">
    <property type="component" value="Unassembled WGS sequence"/>
</dbReference>
<gene>
    <name evidence="2" type="ORF">CEPIT_LOCUS24163</name>
</gene>
<organism evidence="2 3">
    <name type="scientific">Cuscuta epithymum</name>
    <dbReference type="NCBI Taxonomy" id="186058"/>
    <lineage>
        <taxon>Eukaryota</taxon>
        <taxon>Viridiplantae</taxon>
        <taxon>Streptophyta</taxon>
        <taxon>Embryophyta</taxon>
        <taxon>Tracheophyta</taxon>
        <taxon>Spermatophyta</taxon>
        <taxon>Magnoliopsida</taxon>
        <taxon>eudicotyledons</taxon>
        <taxon>Gunneridae</taxon>
        <taxon>Pentapetalae</taxon>
        <taxon>asterids</taxon>
        <taxon>lamiids</taxon>
        <taxon>Solanales</taxon>
        <taxon>Convolvulaceae</taxon>
        <taxon>Cuscuteae</taxon>
        <taxon>Cuscuta</taxon>
        <taxon>Cuscuta subgen. Cuscuta</taxon>
    </lineage>
</organism>
<sequence length="110" mass="12163">MSLLSILEKDRPIYPLIQTNVQPNKATHPEERPVRTTVGHARGQRPRRRTSPPKAHNCMMANPIYMINSPKGQDTNDPRLLRGSSGAGPKQRDVRPHGLGGNPDSGAKRI</sequence>
<reference evidence="2" key="1">
    <citation type="submission" date="2022-07" db="EMBL/GenBank/DDBJ databases">
        <authorList>
            <person name="Macas J."/>
            <person name="Novak P."/>
            <person name="Neumann P."/>
        </authorList>
    </citation>
    <scope>NUCLEOTIDE SEQUENCE</scope>
</reference>
<keyword evidence="3" id="KW-1185">Reference proteome</keyword>
<evidence type="ECO:0000256" key="1">
    <source>
        <dbReference type="SAM" id="MobiDB-lite"/>
    </source>
</evidence>
<dbReference type="EMBL" id="CAMAPF010000923">
    <property type="protein sequence ID" value="CAH9122032.1"/>
    <property type="molecule type" value="Genomic_DNA"/>
</dbReference>
<name>A0AAV0EFH7_9ASTE</name>
<proteinExistence type="predicted"/>
<dbReference type="AlphaFoldDB" id="A0AAV0EFH7"/>
<feature type="region of interest" description="Disordered" evidence="1">
    <location>
        <begin position="21"/>
        <end position="110"/>
    </location>
</feature>
<evidence type="ECO:0000313" key="2">
    <source>
        <dbReference type="EMBL" id="CAH9122032.1"/>
    </source>
</evidence>
<protein>
    <submittedName>
        <fullName evidence="2">Uncharacterized protein</fullName>
    </submittedName>
</protein>
<comment type="caution">
    <text evidence="2">The sequence shown here is derived from an EMBL/GenBank/DDBJ whole genome shotgun (WGS) entry which is preliminary data.</text>
</comment>
<feature type="compositionally biased region" description="Basic residues" evidence="1">
    <location>
        <begin position="42"/>
        <end position="51"/>
    </location>
</feature>
<accession>A0AAV0EFH7</accession>
<evidence type="ECO:0000313" key="3">
    <source>
        <dbReference type="Proteomes" id="UP001152523"/>
    </source>
</evidence>